<gene>
    <name evidence="1" type="ORF">GMARGA_LOCUS22087</name>
</gene>
<name>A0ABN7VRW6_GIGMA</name>
<dbReference type="Proteomes" id="UP000789901">
    <property type="component" value="Unassembled WGS sequence"/>
</dbReference>
<comment type="caution">
    <text evidence="1">The sequence shown here is derived from an EMBL/GenBank/DDBJ whole genome shotgun (WGS) entry which is preliminary data.</text>
</comment>
<sequence>KIPNSALEEVKQKNTKNLTHLNEVLDQTWENIETAILATAKKQKLTTESERAKSMKIKGFVQRHAEIIILEQRKMLTSFLEKPFNKVILDCLLVKKDDQNSLATKPEEVRKLAKDFFQKQFYQEGVESNVSNSRWDEEYFSSVRIEEH</sequence>
<proteinExistence type="predicted"/>
<evidence type="ECO:0000313" key="1">
    <source>
        <dbReference type="EMBL" id="CAG8795933.1"/>
    </source>
</evidence>
<reference evidence="1 2" key="1">
    <citation type="submission" date="2021-06" db="EMBL/GenBank/DDBJ databases">
        <authorList>
            <person name="Kallberg Y."/>
            <person name="Tangrot J."/>
            <person name="Rosling A."/>
        </authorList>
    </citation>
    <scope>NUCLEOTIDE SEQUENCE [LARGE SCALE GENOMIC DNA]</scope>
    <source>
        <strain evidence="1 2">120-4 pot B 10/14</strain>
    </source>
</reference>
<organism evidence="1 2">
    <name type="scientific">Gigaspora margarita</name>
    <dbReference type="NCBI Taxonomy" id="4874"/>
    <lineage>
        <taxon>Eukaryota</taxon>
        <taxon>Fungi</taxon>
        <taxon>Fungi incertae sedis</taxon>
        <taxon>Mucoromycota</taxon>
        <taxon>Glomeromycotina</taxon>
        <taxon>Glomeromycetes</taxon>
        <taxon>Diversisporales</taxon>
        <taxon>Gigasporaceae</taxon>
        <taxon>Gigaspora</taxon>
    </lineage>
</organism>
<dbReference type="EMBL" id="CAJVQB010020988">
    <property type="protein sequence ID" value="CAG8795933.1"/>
    <property type="molecule type" value="Genomic_DNA"/>
</dbReference>
<protein>
    <submittedName>
        <fullName evidence="1">31639_t:CDS:1</fullName>
    </submittedName>
</protein>
<evidence type="ECO:0000313" key="2">
    <source>
        <dbReference type="Proteomes" id="UP000789901"/>
    </source>
</evidence>
<keyword evidence="2" id="KW-1185">Reference proteome</keyword>
<accession>A0ABN7VRW6</accession>
<feature type="non-terminal residue" evidence="1">
    <location>
        <position position="1"/>
    </location>
</feature>